<dbReference type="RefSeq" id="WP_066328800.1">
    <property type="nucleotide sequence ID" value="NZ_LWSG01000005.1"/>
</dbReference>
<sequence>MDISRNTILNVEHQLENTIRKDLIQTIRIYGLSHAETIAIGQKMDKYIFELQLIKQFKGKWFVTKSL</sequence>
<comment type="caution">
    <text evidence="1">The sequence shown here is derived from an EMBL/GenBank/DDBJ whole genome shotgun (WGS) entry which is preliminary data.</text>
</comment>
<reference evidence="2" key="1">
    <citation type="submission" date="2016-04" db="EMBL/GenBank/DDBJ databases">
        <authorList>
            <person name="Lyu Z."/>
            <person name="Lyu W."/>
        </authorList>
    </citation>
    <scope>NUCLEOTIDE SEQUENCE [LARGE SCALE GENOMIC DNA]</scope>
    <source>
        <strain evidence="2">C44</strain>
    </source>
</reference>
<accession>A0A179T3B6</accession>
<protein>
    <recommendedName>
        <fullName evidence="3">Aspartyl-phosphate phosphatase Spo0E family protein</fullName>
    </recommendedName>
</protein>
<evidence type="ECO:0000313" key="1">
    <source>
        <dbReference type="EMBL" id="OAS88174.1"/>
    </source>
</evidence>
<evidence type="ECO:0000313" key="2">
    <source>
        <dbReference type="Proteomes" id="UP000078534"/>
    </source>
</evidence>
<dbReference type="GO" id="GO:0043937">
    <property type="term" value="P:regulation of sporulation"/>
    <property type="evidence" value="ECO:0007669"/>
    <property type="project" value="InterPro"/>
</dbReference>
<evidence type="ECO:0008006" key="3">
    <source>
        <dbReference type="Google" id="ProtNLM"/>
    </source>
</evidence>
<name>A0A179T3B6_9BACI</name>
<dbReference type="InterPro" id="IPR018540">
    <property type="entry name" value="Spo0E-like"/>
</dbReference>
<organism evidence="1 2">
    <name type="scientific">Metabacillus litoralis</name>
    <dbReference type="NCBI Taxonomy" id="152268"/>
    <lineage>
        <taxon>Bacteria</taxon>
        <taxon>Bacillati</taxon>
        <taxon>Bacillota</taxon>
        <taxon>Bacilli</taxon>
        <taxon>Bacillales</taxon>
        <taxon>Bacillaceae</taxon>
        <taxon>Metabacillus</taxon>
    </lineage>
</organism>
<dbReference type="InterPro" id="IPR037208">
    <property type="entry name" value="Spo0E-like_sf"/>
</dbReference>
<dbReference type="EMBL" id="LWSG01000005">
    <property type="protein sequence ID" value="OAS88174.1"/>
    <property type="molecule type" value="Genomic_DNA"/>
</dbReference>
<gene>
    <name evidence="1" type="ORF">A6K24_17520</name>
</gene>
<keyword evidence="2" id="KW-1185">Reference proteome</keyword>
<dbReference type="AlphaFoldDB" id="A0A179T3B6"/>
<dbReference type="OrthoDB" id="2916249at2"/>
<dbReference type="Gene3D" id="4.10.280.10">
    <property type="entry name" value="Helix-loop-helix DNA-binding domain"/>
    <property type="match status" value="1"/>
</dbReference>
<proteinExistence type="predicted"/>
<dbReference type="GO" id="GO:0046983">
    <property type="term" value="F:protein dimerization activity"/>
    <property type="evidence" value="ECO:0007669"/>
    <property type="project" value="InterPro"/>
</dbReference>
<dbReference type="Pfam" id="PF09388">
    <property type="entry name" value="SpoOE-like"/>
    <property type="match status" value="1"/>
</dbReference>
<dbReference type="SUPFAM" id="SSF140500">
    <property type="entry name" value="BAS1536-like"/>
    <property type="match status" value="1"/>
</dbReference>
<dbReference type="Proteomes" id="UP000078534">
    <property type="component" value="Unassembled WGS sequence"/>
</dbReference>
<dbReference type="InterPro" id="IPR036638">
    <property type="entry name" value="HLH_DNA-bd_sf"/>
</dbReference>